<gene>
    <name evidence="1" type="ORF">Tci_531125</name>
</gene>
<evidence type="ECO:0000313" key="1">
    <source>
        <dbReference type="EMBL" id="GEZ59152.1"/>
    </source>
</evidence>
<reference evidence="1" key="1">
    <citation type="journal article" date="2019" name="Sci. Rep.">
        <title>Draft genome of Tanacetum cinerariifolium, the natural source of mosquito coil.</title>
        <authorList>
            <person name="Yamashiro T."/>
            <person name="Shiraishi A."/>
            <person name="Satake H."/>
            <person name="Nakayama K."/>
        </authorList>
    </citation>
    <scope>NUCLEOTIDE SEQUENCE</scope>
</reference>
<dbReference type="EMBL" id="BKCJ010297835">
    <property type="protein sequence ID" value="GEZ59152.1"/>
    <property type="molecule type" value="Genomic_DNA"/>
</dbReference>
<sequence>MRYGHLWVIDEAGHKELGDRLVRDAITAFSLEVEHDSTWCQEAMRDTTAQTRRVKNLEKRNKSRTHNLKRLYKVDLTTRIESSDNEESLGKDASKHERRIDAIDADKDITLVNVQDDVEMFNVDDLGGEEVFVAEQEVVSTAATTKTVTTEELTLAQALEALKTLKPKNMEGYKLKQLKSFEFDKIQEMFAKAFKRVNTFEDFRTELVQGKEKRAGEERIQKSTKKQKVEEDKETTELKQLIEIISNKEEVAIDVIPLAVKSPGIVDWKIYKEGKKSYYQIMRADGKS</sequence>
<dbReference type="AlphaFoldDB" id="A0A699IEN9"/>
<proteinExistence type="predicted"/>
<name>A0A699IEN9_TANCI</name>
<protein>
    <submittedName>
        <fullName evidence="1">Uncharacterized protein</fullName>
    </submittedName>
</protein>
<accession>A0A699IEN9</accession>
<comment type="caution">
    <text evidence="1">The sequence shown here is derived from an EMBL/GenBank/DDBJ whole genome shotgun (WGS) entry which is preliminary data.</text>
</comment>
<organism evidence="1">
    <name type="scientific">Tanacetum cinerariifolium</name>
    <name type="common">Dalmatian daisy</name>
    <name type="synonym">Chrysanthemum cinerariifolium</name>
    <dbReference type="NCBI Taxonomy" id="118510"/>
    <lineage>
        <taxon>Eukaryota</taxon>
        <taxon>Viridiplantae</taxon>
        <taxon>Streptophyta</taxon>
        <taxon>Embryophyta</taxon>
        <taxon>Tracheophyta</taxon>
        <taxon>Spermatophyta</taxon>
        <taxon>Magnoliopsida</taxon>
        <taxon>eudicotyledons</taxon>
        <taxon>Gunneridae</taxon>
        <taxon>Pentapetalae</taxon>
        <taxon>asterids</taxon>
        <taxon>campanulids</taxon>
        <taxon>Asterales</taxon>
        <taxon>Asteraceae</taxon>
        <taxon>Asteroideae</taxon>
        <taxon>Anthemideae</taxon>
        <taxon>Anthemidinae</taxon>
        <taxon>Tanacetum</taxon>
    </lineage>
</organism>